<reference evidence="2 3" key="1">
    <citation type="submission" date="2018-06" db="EMBL/GenBank/DDBJ databases">
        <authorList>
            <consortium name="Pathogen Informatics"/>
            <person name="Doyle S."/>
        </authorList>
    </citation>
    <scope>NUCLEOTIDE SEQUENCE [LARGE SCALE GENOMIC DNA]</scope>
    <source>
        <strain evidence="2 3">NCTC10702</strain>
    </source>
</reference>
<dbReference type="Gene3D" id="1.20.5.1930">
    <property type="match status" value="1"/>
</dbReference>
<dbReference type="InterPro" id="IPR011712">
    <property type="entry name" value="Sig_transdc_His_kin_sub3_dim/P"/>
</dbReference>
<evidence type="ECO:0000259" key="1">
    <source>
        <dbReference type="Pfam" id="PF07730"/>
    </source>
</evidence>
<organism evidence="2 3">
    <name type="scientific">Staphylococcus aureus</name>
    <dbReference type="NCBI Taxonomy" id="1280"/>
    <lineage>
        <taxon>Bacteria</taxon>
        <taxon>Bacillati</taxon>
        <taxon>Bacillota</taxon>
        <taxon>Bacilli</taxon>
        <taxon>Bacillales</taxon>
        <taxon>Staphylococcaceae</taxon>
        <taxon>Staphylococcus</taxon>
    </lineage>
</organism>
<accession>A0A380EL64</accession>
<evidence type="ECO:0000313" key="2">
    <source>
        <dbReference type="EMBL" id="SUL36767.1"/>
    </source>
</evidence>
<keyword evidence="2" id="KW-0418">Kinase</keyword>
<gene>
    <name evidence="2" type="primary">vraS_2</name>
    <name evidence="2" type="ORF">NCTC10702_02983</name>
</gene>
<feature type="domain" description="Signal transduction histidine kinase subgroup 3 dimerisation and phosphoacceptor" evidence="1">
    <location>
        <begin position="10"/>
        <end position="50"/>
    </location>
</feature>
<keyword evidence="2" id="KW-0808">Transferase</keyword>
<dbReference type="GO" id="GO:0016020">
    <property type="term" value="C:membrane"/>
    <property type="evidence" value="ECO:0007669"/>
    <property type="project" value="InterPro"/>
</dbReference>
<dbReference type="GO" id="GO:0046983">
    <property type="term" value="F:protein dimerization activity"/>
    <property type="evidence" value="ECO:0007669"/>
    <property type="project" value="InterPro"/>
</dbReference>
<dbReference type="AlphaFoldDB" id="A0A380EL64"/>
<name>A0A380EL64_STAAU</name>
<dbReference type="Pfam" id="PF07730">
    <property type="entry name" value="HisKA_3"/>
    <property type="match status" value="1"/>
</dbReference>
<protein>
    <submittedName>
        <fullName evidence="2">Sensor histidine kinase VraS</fullName>
        <ecNumber evidence="2">2.7.13.3</ecNumber>
    </submittedName>
</protein>
<sequence>MKVKKIIEDERQRLARELHDSVSQQLFAASMMLSAIKETKLEPPLDQQIPILEKNGSRFAVRNACFAVTFKTAWFKRQIFR</sequence>
<dbReference type="Proteomes" id="UP000254116">
    <property type="component" value="Unassembled WGS sequence"/>
</dbReference>
<evidence type="ECO:0000313" key="3">
    <source>
        <dbReference type="Proteomes" id="UP000254116"/>
    </source>
</evidence>
<proteinExistence type="predicted"/>
<dbReference type="EC" id="2.7.13.3" evidence="2"/>
<dbReference type="GO" id="GO:0000155">
    <property type="term" value="F:phosphorelay sensor kinase activity"/>
    <property type="evidence" value="ECO:0007669"/>
    <property type="project" value="InterPro"/>
</dbReference>
<dbReference type="EMBL" id="UHBY01000003">
    <property type="protein sequence ID" value="SUL36767.1"/>
    <property type="molecule type" value="Genomic_DNA"/>
</dbReference>